<accession>A0A6G3T8F0</accession>
<keyword evidence="1" id="KW-0175">Coiled coil</keyword>
<protein>
    <submittedName>
        <fullName evidence="3">Uncharacterized protein</fullName>
    </submittedName>
</protein>
<feature type="region of interest" description="Disordered" evidence="2">
    <location>
        <begin position="1"/>
        <end position="20"/>
    </location>
</feature>
<feature type="compositionally biased region" description="Basic and acidic residues" evidence="2">
    <location>
        <begin position="471"/>
        <end position="487"/>
    </location>
</feature>
<reference evidence="3 4" key="1">
    <citation type="submission" date="2020-01" db="EMBL/GenBank/DDBJ databases">
        <title>Insect and environment-associated Actinomycetes.</title>
        <authorList>
            <person name="Currrie C."/>
            <person name="Chevrette M."/>
            <person name="Carlson C."/>
            <person name="Stubbendieck R."/>
            <person name="Wendt-Pienkowski E."/>
        </authorList>
    </citation>
    <scope>NUCLEOTIDE SEQUENCE [LARGE SCALE GENOMIC DNA]</scope>
    <source>
        <strain evidence="3 4">SID7739</strain>
    </source>
</reference>
<dbReference type="AlphaFoldDB" id="A0A6G3T8F0"/>
<evidence type="ECO:0000313" key="4">
    <source>
        <dbReference type="Proteomes" id="UP000475666"/>
    </source>
</evidence>
<evidence type="ECO:0000313" key="3">
    <source>
        <dbReference type="EMBL" id="NEC32311.1"/>
    </source>
</evidence>
<evidence type="ECO:0000256" key="1">
    <source>
        <dbReference type="SAM" id="Coils"/>
    </source>
</evidence>
<dbReference type="Proteomes" id="UP000475666">
    <property type="component" value="Unassembled WGS sequence"/>
</dbReference>
<proteinExistence type="predicted"/>
<gene>
    <name evidence="3" type="ORF">G3I66_03805</name>
</gene>
<dbReference type="EMBL" id="JAAGMQ010000103">
    <property type="protein sequence ID" value="NEC32311.1"/>
    <property type="molecule type" value="Genomic_DNA"/>
</dbReference>
<comment type="caution">
    <text evidence="3">The sequence shown here is derived from an EMBL/GenBank/DDBJ whole genome shotgun (WGS) entry which is preliminary data.</text>
</comment>
<name>A0A6G3T8F0_9ACTN</name>
<feature type="compositionally biased region" description="Basic and acidic residues" evidence="2">
    <location>
        <begin position="449"/>
        <end position="462"/>
    </location>
</feature>
<organism evidence="3 4">
    <name type="scientific">Streptomyces rubrogriseus</name>
    <dbReference type="NCBI Taxonomy" id="194673"/>
    <lineage>
        <taxon>Bacteria</taxon>
        <taxon>Bacillati</taxon>
        <taxon>Actinomycetota</taxon>
        <taxon>Actinomycetes</taxon>
        <taxon>Kitasatosporales</taxon>
        <taxon>Streptomycetaceae</taxon>
        <taxon>Streptomyces</taxon>
        <taxon>Streptomyces violaceoruber group</taxon>
    </lineage>
</organism>
<sequence>MKGVFAENPGEGRKGRNPRGIDAAISNEWQEWLEFFRELISETGSTQGEIAATLKMSEGHFSQILSGSGRFLQREALEHFFLVCRPDVTADVRDHALELYMTALSWEPKFRELYQRYRLLDRYDALQEEASRRAENVRRLEAEHAGNERRVLDAHARLAELAALQRAAQEEHESSMHAVEARLREQTDATARTHDKLAAAERRVQVLEEEVQLSGRAVAEARRQRDDALLETAGLREELAAAKSRTQILEERETSRQLADAVVAEAQHVVDHAGPGALSVVSRGETTTSGTGQHVQEAVSADELELWQIVTQLQGLRGRDLSRNEAISGHSLANRRIDELVSWPRDRRLQLVAMLSEAGQHIDAARLEALPKGRHTARPGTPPRRPPQADAGGPPTGSAPPERATDGRERERAALAELRAQEPATRRNINELKARAAQRPWTEVVELHQRLQRDGRHSEAEALRSGTSERSQAERRHIADHIQRRQH</sequence>
<feature type="coiled-coil region" evidence="1">
    <location>
        <begin position="190"/>
        <end position="252"/>
    </location>
</feature>
<dbReference type="RefSeq" id="WP_164270889.1">
    <property type="nucleotide sequence ID" value="NZ_JAAGMQ010000103.1"/>
</dbReference>
<feature type="region of interest" description="Disordered" evidence="2">
    <location>
        <begin position="449"/>
        <end position="487"/>
    </location>
</feature>
<feature type="region of interest" description="Disordered" evidence="2">
    <location>
        <begin position="370"/>
        <end position="410"/>
    </location>
</feature>
<evidence type="ECO:0000256" key="2">
    <source>
        <dbReference type="SAM" id="MobiDB-lite"/>
    </source>
</evidence>